<accession>A0A1I4HVY5</accession>
<dbReference type="Proteomes" id="UP000199048">
    <property type="component" value="Unassembled WGS sequence"/>
</dbReference>
<dbReference type="EMBL" id="FOTK01000005">
    <property type="protein sequence ID" value="SFL46359.1"/>
    <property type="molecule type" value="Genomic_DNA"/>
</dbReference>
<reference evidence="3" key="1">
    <citation type="submission" date="2016-10" db="EMBL/GenBank/DDBJ databases">
        <authorList>
            <person name="Varghese N."/>
            <person name="Submissions S."/>
        </authorList>
    </citation>
    <scope>NUCLEOTIDE SEQUENCE [LARGE SCALE GENOMIC DNA]</scope>
    <source>
        <strain evidence="3">BL36</strain>
    </source>
</reference>
<proteinExistence type="predicted"/>
<feature type="signal peptide" evidence="1">
    <location>
        <begin position="1"/>
        <end position="32"/>
    </location>
</feature>
<keyword evidence="3" id="KW-1185">Reference proteome</keyword>
<organism evidence="2 3">
    <name type="scientific">Methylobacterium pseudosasicola</name>
    <dbReference type="NCBI Taxonomy" id="582667"/>
    <lineage>
        <taxon>Bacteria</taxon>
        <taxon>Pseudomonadati</taxon>
        <taxon>Pseudomonadota</taxon>
        <taxon>Alphaproteobacteria</taxon>
        <taxon>Hyphomicrobiales</taxon>
        <taxon>Methylobacteriaceae</taxon>
        <taxon>Methylobacterium</taxon>
    </lineage>
</organism>
<protein>
    <submittedName>
        <fullName evidence="2">Uncharacterized protein</fullName>
    </submittedName>
</protein>
<feature type="chain" id="PRO_5011572686" evidence="1">
    <location>
        <begin position="33"/>
        <end position="160"/>
    </location>
</feature>
<dbReference type="STRING" id="582667.SAMN05192568_100592"/>
<evidence type="ECO:0000313" key="2">
    <source>
        <dbReference type="EMBL" id="SFL46359.1"/>
    </source>
</evidence>
<sequence>MRRVLAMPIFAVRRPLFLALAGLLLLPGVARAEPCDDLARQIAGAIGGKVGKRSGPSIDIRLAGPIRFDVTCRAEPIVQATSAEPSPSAAFFRDLAAASELLVGEPAARVEPIIADAYRTALSERRKSFIQQNGWSASCYTDPGSSTMRTLCSVGRIPPQ</sequence>
<gene>
    <name evidence="2" type="ORF">SAMN05192568_100592</name>
</gene>
<evidence type="ECO:0000256" key="1">
    <source>
        <dbReference type="SAM" id="SignalP"/>
    </source>
</evidence>
<evidence type="ECO:0000313" key="3">
    <source>
        <dbReference type="Proteomes" id="UP000199048"/>
    </source>
</evidence>
<name>A0A1I4HVY5_9HYPH</name>
<keyword evidence="1" id="KW-0732">Signal</keyword>
<dbReference type="AlphaFoldDB" id="A0A1I4HVY5"/>